<dbReference type="Proteomes" id="UP000032679">
    <property type="component" value="Unassembled WGS sequence"/>
</dbReference>
<sequence>MQQVSMLTPSGLATRRIPAPEQPIGMGLIKWGRHEEICTPAYWASQGWMLEMEEPEHYRLGETLAEETLACLLGGYGIPAEVGLAAYRRLRDVMRADAEALKNQSVAERLLRDPLVVNGRSVRYRFAAQKARYVSAAMGALEDIDDRIGDCALRNALVSIPGIGPKTASWIVRNWRGSDEVSILDIHILRAGAILGIFREDWRVERHYLLLESAYLEFARSIGIRASILDSVMWASMREIPAALLKSMLEKADSAKTRRGNSSKLDVTTQLTLI</sequence>
<protein>
    <recommendedName>
        <fullName evidence="7">HhH-GPD domain-containing protein</fullName>
    </recommendedName>
</protein>
<keyword evidence="2" id="KW-0378">Hydrolase</keyword>
<dbReference type="STRING" id="1231623.Tasa_020_007"/>
<dbReference type="OrthoDB" id="12078at2"/>
<reference evidence="5 6" key="1">
    <citation type="submission" date="2012-10" db="EMBL/GenBank/DDBJ databases">
        <title>Genome sequencing of Tanticharoenia sakaeratensis NBRC 103193.</title>
        <authorList>
            <person name="Azuma Y."/>
            <person name="Hadano H."/>
            <person name="Hirakawa H."/>
            <person name="Matsushita K."/>
        </authorList>
    </citation>
    <scope>NUCLEOTIDE SEQUENCE [LARGE SCALE GENOMIC DNA]</scope>
    <source>
        <strain evidence="5 6">NBRC 103193</strain>
    </source>
</reference>
<comment type="caution">
    <text evidence="5">The sequence shown here is derived from an EMBL/GenBank/DDBJ whole genome shotgun (WGS) entry which is preliminary data.</text>
</comment>
<dbReference type="AlphaFoldDB" id="A0A0D6ML80"/>
<keyword evidence="1" id="KW-0227">DNA damage</keyword>
<evidence type="ECO:0008006" key="7">
    <source>
        <dbReference type="Google" id="ProtNLM"/>
    </source>
</evidence>
<evidence type="ECO:0000313" key="5">
    <source>
        <dbReference type="EMBL" id="GAN54419.1"/>
    </source>
</evidence>
<dbReference type="GO" id="GO:0003906">
    <property type="term" value="F:DNA-(apurinic or apyrimidinic site) endonuclease activity"/>
    <property type="evidence" value="ECO:0007669"/>
    <property type="project" value="InterPro"/>
</dbReference>
<dbReference type="RefSeq" id="WP_053053778.1">
    <property type="nucleotide sequence ID" value="NZ_BALE01000020.1"/>
</dbReference>
<dbReference type="GO" id="GO:0006281">
    <property type="term" value="P:DNA repair"/>
    <property type="evidence" value="ECO:0007669"/>
    <property type="project" value="UniProtKB-KW"/>
</dbReference>
<dbReference type="GO" id="GO:0016799">
    <property type="term" value="F:hydrolase activity, hydrolyzing N-glycosyl compounds"/>
    <property type="evidence" value="ECO:0007669"/>
    <property type="project" value="InterPro"/>
</dbReference>
<proteinExistence type="predicted"/>
<dbReference type="EMBL" id="BALE01000020">
    <property type="protein sequence ID" value="GAN54419.1"/>
    <property type="molecule type" value="Genomic_DNA"/>
</dbReference>
<keyword evidence="4" id="KW-0326">Glycosidase</keyword>
<dbReference type="Gene3D" id="1.10.1670.10">
    <property type="entry name" value="Helix-hairpin-Helix base-excision DNA repair enzymes (C-terminal)"/>
    <property type="match status" value="1"/>
</dbReference>
<name>A0A0D6ML80_9PROT</name>
<dbReference type="SUPFAM" id="SSF48150">
    <property type="entry name" value="DNA-glycosylase"/>
    <property type="match status" value="1"/>
</dbReference>
<dbReference type="InterPro" id="IPR023170">
    <property type="entry name" value="HhH_base_excis_C"/>
</dbReference>
<evidence type="ECO:0000256" key="2">
    <source>
        <dbReference type="ARBA" id="ARBA00022801"/>
    </source>
</evidence>
<evidence type="ECO:0000313" key="6">
    <source>
        <dbReference type="Proteomes" id="UP000032679"/>
    </source>
</evidence>
<dbReference type="InterPro" id="IPR012092">
    <property type="entry name" value="DNA_glyclase/AP_lyase_Ogg"/>
</dbReference>
<dbReference type="Gene3D" id="1.10.340.30">
    <property type="entry name" value="Hypothetical protein, domain 2"/>
    <property type="match status" value="1"/>
</dbReference>
<dbReference type="Pfam" id="PF22175">
    <property type="entry name" value="Ogg-HhH"/>
    <property type="match status" value="1"/>
</dbReference>
<accession>A0A0D6ML80</accession>
<gene>
    <name evidence="5" type="ORF">Tasa_020_007</name>
</gene>
<keyword evidence="3" id="KW-0234">DNA repair</keyword>
<evidence type="ECO:0000256" key="3">
    <source>
        <dbReference type="ARBA" id="ARBA00023204"/>
    </source>
</evidence>
<evidence type="ECO:0000256" key="4">
    <source>
        <dbReference type="ARBA" id="ARBA00023295"/>
    </source>
</evidence>
<organism evidence="5 6">
    <name type="scientific">Tanticharoenia sakaeratensis NBRC 103193</name>
    <dbReference type="NCBI Taxonomy" id="1231623"/>
    <lineage>
        <taxon>Bacteria</taxon>
        <taxon>Pseudomonadati</taxon>
        <taxon>Pseudomonadota</taxon>
        <taxon>Alphaproteobacteria</taxon>
        <taxon>Acetobacterales</taxon>
        <taxon>Acetobacteraceae</taxon>
        <taxon>Tanticharoenia</taxon>
    </lineage>
</organism>
<dbReference type="InterPro" id="IPR011257">
    <property type="entry name" value="DNA_glycosylase"/>
</dbReference>
<keyword evidence="6" id="KW-1185">Reference proteome</keyword>
<evidence type="ECO:0000256" key="1">
    <source>
        <dbReference type="ARBA" id="ARBA00022763"/>
    </source>
</evidence>